<dbReference type="InterPro" id="IPR024704">
    <property type="entry name" value="SMC"/>
</dbReference>
<dbReference type="InterPro" id="IPR027417">
    <property type="entry name" value="P-loop_NTPase"/>
</dbReference>
<keyword evidence="4 6" id="KW-0175">Coiled coil</keyword>
<evidence type="ECO:0000259" key="7">
    <source>
        <dbReference type="Pfam" id="PF02463"/>
    </source>
</evidence>
<comment type="domain">
    <text evidence="6">Contains large globular domains required for ATP hydrolysis at each terminus and a third globular domain forming a flexible hinge near the middle of the molecule. These domains are separated by coiled-coil structures.</text>
</comment>
<comment type="subcellular location">
    <subcellularLocation>
        <location evidence="6">Cytoplasm</location>
    </subcellularLocation>
</comment>
<evidence type="ECO:0000256" key="4">
    <source>
        <dbReference type="ARBA" id="ARBA00023054"/>
    </source>
</evidence>
<comment type="function">
    <text evidence="6">Required for chromosome condensation and partitioning.</text>
</comment>
<gene>
    <name evidence="6" type="primary">smc</name>
    <name evidence="9" type="ORF">SAMN02746062_01917</name>
</gene>
<dbReference type="GO" id="GO:0006260">
    <property type="term" value="P:DNA replication"/>
    <property type="evidence" value="ECO:0007669"/>
    <property type="project" value="UniProtKB-UniRule"/>
</dbReference>
<evidence type="ECO:0000313" key="10">
    <source>
        <dbReference type="Proteomes" id="UP000219669"/>
    </source>
</evidence>
<keyword evidence="2 6" id="KW-0547">Nucleotide-binding</keyword>
<proteinExistence type="inferred from homology"/>
<dbReference type="GO" id="GO:0005524">
    <property type="term" value="F:ATP binding"/>
    <property type="evidence" value="ECO:0007669"/>
    <property type="project" value="UniProtKB-UniRule"/>
</dbReference>
<protein>
    <recommendedName>
        <fullName evidence="6">Chromosome partition protein Smc</fullName>
    </recommendedName>
</protein>
<evidence type="ECO:0000259" key="8">
    <source>
        <dbReference type="Pfam" id="PF06470"/>
    </source>
</evidence>
<dbReference type="PANTHER" id="PTHR43977">
    <property type="entry name" value="STRUCTURAL MAINTENANCE OF CHROMOSOMES PROTEIN 3"/>
    <property type="match status" value="1"/>
</dbReference>
<dbReference type="GO" id="GO:0030261">
    <property type="term" value="P:chromosome condensation"/>
    <property type="evidence" value="ECO:0007669"/>
    <property type="project" value="InterPro"/>
</dbReference>
<dbReference type="GO" id="GO:0016887">
    <property type="term" value="F:ATP hydrolysis activity"/>
    <property type="evidence" value="ECO:0007669"/>
    <property type="project" value="InterPro"/>
</dbReference>
<evidence type="ECO:0000256" key="1">
    <source>
        <dbReference type="ARBA" id="ARBA00022490"/>
    </source>
</evidence>
<dbReference type="Pfam" id="PF06470">
    <property type="entry name" value="SMC_hinge"/>
    <property type="match status" value="1"/>
</dbReference>
<organism evidence="9 10">
    <name type="scientific">Alysiella filiformis DSM 16848</name>
    <dbReference type="NCBI Taxonomy" id="1120981"/>
    <lineage>
        <taxon>Bacteria</taxon>
        <taxon>Pseudomonadati</taxon>
        <taxon>Pseudomonadota</taxon>
        <taxon>Betaproteobacteria</taxon>
        <taxon>Neisseriales</taxon>
        <taxon>Neisseriaceae</taxon>
        <taxon>Alysiella</taxon>
    </lineage>
</organism>
<evidence type="ECO:0000256" key="3">
    <source>
        <dbReference type="ARBA" id="ARBA00022840"/>
    </source>
</evidence>
<dbReference type="InterPro" id="IPR036277">
    <property type="entry name" value="SMC_hinge_sf"/>
</dbReference>
<keyword evidence="3 6" id="KW-0067">ATP-binding</keyword>
<dbReference type="CDD" id="cd03278">
    <property type="entry name" value="ABC_SMC_barmotin"/>
    <property type="match status" value="2"/>
</dbReference>
<dbReference type="InterPro" id="IPR011890">
    <property type="entry name" value="SMC_prok"/>
</dbReference>
<feature type="coiled-coil region" evidence="6">
    <location>
        <begin position="670"/>
        <end position="886"/>
    </location>
</feature>
<reference evidence="9 10" key="1">
    <citation type="submission" date="2017-09" db="EMBL/GenBank/DDBJ databases">
        <authorList>
            <person name="Ehlers B."/>
            <person name="Leendertz F.H."/>
        </authorList>
    </citation>
    <scope>NUCLEOTIDE SEQUENCE [LARGE SCALE GENOMIC DNA]</scope>
    <source>
        <strain evidence="9 10">DSM 16848</strain>
    </source>
</reference>
<comment type="similarity">
    <text evidence="6">Belongs to the SMC family.</text>
</comment>
<dbReference type="HAMAP" id="MF_01894">
    <property type="entry name" value="Smc_prok"/>
    <property type="match status" value="1"/>
</dbReference>
<dbReference type="PIRSF" id="PIRSF005719">
    <property type="entry name" value="SMC"/>
    <property type="match status" value="1"/>
</dbReference>
<dbReference type="EMBL" id="OCNF01000020">
    <property type="protein sequence ID" value="SOD69976.1"/>
    <property type="molecule type" value="Genomic_DNA"/>
</dbReference>
<dbReference type="GO" id="GO:0003677">
    <property type="term" value="F:DNA binding"/>
    <property type="evidence" value="ECO:0007669"/>
    <property type="project" value="UniProtKB-UniRule"/>
</dbReference>
<dbReference type="InterPro" id="IPR010935">
    <property type="entry name" value="SMC_hinge"/>
</dbReference>
<dbReference type="SUPFAM" id="SSF75553">
    <property type="entry name" value="Smc hinge domain"/>
    <property type="match status" value="1"/>
</dbReference>
<name>A0A286EGC3_9NEIS</name>
<keyword evidence="1 6" id="KW-0963">Cytoplasm</keyword>
<evidence type="ECO:0000256" key="5">
    <source>
        <dbReference type="ARBA" id="ARBA00023125"/>
    </source>
</evidence>
<dbReference type="RefSeq" id="WP_097114885.1">
    <property type="nucleotide sequence ID" value="NZ_CP083931.1"/>
</dbReference>
<keyword evidence="5 6" id="KW-0238">DNA-binding</keyword>
<comment type="subunit">
    <text evidence="6">Homodimer.</text>
</comment>
<feature type="domain" description="RecF/RecN/SMC N-terminal" evidence="7">
    <location>
        <begin position="3"/>
        <end position="1146"/>
    </location>
</feature>
<dbReference type="AlphaFoldDB" id="A0A286EGC3"/>
<dbReference type="SUPFAM" id="SSF52540">
    <property type="entry name" value="P-loop containing nucleoside triphosphate hydrolases"/>
    <property type="match status" value="1"/>
</dbReference>
<dbReference type="Proteomes" id="UP000219669">
    <property type="component" value="Unassembled WGS sequence"/>
</dbReference>
<feature type="binding site" evidence="6">
    <location>
        <begin position="32"/>
        <end position="39"/>
    </location>
    <ligand>
        <name>ATP</name>
        <dbReference type="ChEBI" id="CHEBI:30616"/>
    </ligand>
</feature>
<evidence type="ECO:0000313" key="9">
    <source>
        <dbReference type="EMBL" id="SOD69976.1"/>
    </source>
</evidence>
<dbReference type="GO" id="GO:0007059">
    <property type="term" value="P:chromosome segregation"/>
    <property type="evidence" value="ECO:0007669"/>
    <property type="project" value="UniProtKB-UniRule"/>
</dbReference>
<dbReference type="GO" id="GO:0005694">
    <property type="term" value="C:chromosome"/>
    <property type="evidence" value="ECO:0007669"/>
    <property type="project" value="InterPro"/>
</dbReference>
<sequence length="1162" mass="132109">MRLTQIKLAGFKSFTDPTTIHVPAQLVAVIGPNGCGKSNVIDAVRWVLGEASAKQLRGESMQDVIFNGAATRRPAPRASVELVFDNSDHSLQGAWGQYAEVSIKRQLTRQGESSYYINNQVVRRRDITDLFLGTGVGARGYAVIEQGMISRIIEARPEELRAYIEEAAGVSKYKERRRETELRLKDTREHLQRLSDLQNELARQVEKLEKQAGTAEHYQKLQDDLAHWQNLLDFVQWQNALLAADQFSEAHYAAQYQQEQAVEQQNALSDQIQTLRQTEQEQQQHHHSLNQEYALLREQIARLEEQLRAYQNQQQRMERDKANAATALQKIQQEQIVIRSECDLIEADLLTQQETLSELAMAVAEHETRLPELEQMQQNTQFAHQNQQNELNRIKRELALKQQQQQHIIATLENHAKRGTALQEEQAALNLPQEQELNTAQEQAEILQNQYDESESVLLDVESRLAEMKGRVQAAETEYQQYYQQHLNAQAQQQALATLLQDHNTADFWQHTEWSSAPALWQHLTVPSEWQHALNVILAERLQARWLPESVQWDWANLPQGAAAWINVSGSLNKKNQPVQALINQIQVSKDFQAAVQYWLDGVLCAPNLAYAVAQQNTLQNNQLWLTPEGHRVDKMGVVLFDANSNLQPIQYQNRHDEWVNELAALSPKLAQAQASFEKLKEEYQKLENQYRDIQSQNRQQAGQLQAAQHRANELFARTNQGQLRREHIERELAQIAEDKRHLLQQRDNLHDDIDTLALSAAELETQYLALSDNHQAQQNAFKQAQLALLEANRQYGLAEIAQHKQQQRLDSLRQKIDELEQQKADWQERQTELNLQDENEGEPHHAQRVQLNTLSEHAAELQDQIDAAQKRLAETQNAGRELYAQQQTLAAQLPQFQAAAQNTLLQQQEALLNAKRYHENLHERAADLSQLEKAAKTAPSVSNMAQNIAKISQNIQSLGAVNLAALQELAEARERDEYYRHQSGDVQAAIALLEEAIAQIDGETKTRFKETFDAVNEKVQTFFPTLFGGGEASLKMSDDDLLTAGVSIMARPPGKKNSTIHLLSGGEKALTAMSLVFALFTLNPAPFCLLDEVDAPLDDANTSRFCDLVKEMSAQTQFLYISHNRLTMEMAEQLIGVTMQEKGVSRIVSVDIQQALQMAES</sequence>
<dbReference type="NCBIfam" id="TIGR02168">
    <property type="entry name" value="SMC_prok_B"/>
    <property type="match status" value="1"/>
</dbReference>
<feature type="domain" description="SMC hinge" evidence="8">
    <location>
        <begin position="518"/>
        <end position="614"/>
    </location>
</feature>
<dbReference type="Gene3D" id="3.40.50.300">
    <property type="entry name" value="P-loop containing nucleotide triphosphate hydrolases"/>
    <property type="match status" value="2"/>
</dbReference>
<evidence type="ECO:0000256" key="2">
    <source>
        <dbReference type="ARBA" id="ARBA00022741"/>
    </source>
</evidence>
<feature type="coiled-coil region" evidence="6">
    <location>
        <begin position="258"/>
        <end position="404"/>
    </location>
</feature>
<accession>A0A286EGC3</accession>
<dbReference type="InterPro" id="IPR003395">
    <property type="entry name" value="RecF/RecN/SMC_N"/>
</dbReference>
<keyword evidence="10" id="KW-1185">Reference proteome</keyword>
<dbReference type="GO" id="GO:0005737">
    <property type="term" value="C:cytoplasm"/>
    <property type="evidence" value="ECO:0007669"/>
    <property type="project" value="UniProtKB-SubCell"/>
</dbReference>
<dbReference type="GO" id="GO:0007062">
    <property type="term" value="P:sister chromatid cohesion"/>
    <property type="evidence" value="ECO:0007669"/>
    <property type="project" value="InterPro"/>
</dbReference>
<dbReference type="Pfam" id="PF02463">
    <property type="entry name" value="SMC_N"/>
    <property type="match status" value="1"/>
</dbReference>
<evidence type="ECO:0000256" key="6">
    <source>
        <dbReference type="HAMAP-Rule" id="MF_01894"/>
    </source>
</evidence>
<feature type="coiled-coil region" evidence="6">
    <location>
        <begin position="170"/>
        <end position="214"/>
    </location>
</feature>
<dbReference type="OrthoDB" id="9808768at2"/>
<feature type="coiled-coil region" evidence="6">
    <location>
        <begin position="437"/>
        <end position="492"/>
    </location>
</feature>